<organism evidence="6 7">
    <name type="scientific">Coemansia thaxteri</name>
    <dbReference type="NCBI Taxonomy" id="2663907"/>
    <lineage>
        <taxon>Eukaryota</taxon>
        <taxon>Fungi</taxon>
        <taxon>Fungi incertae sedis</taxon>
        <taxon>Zoopagomycota</taxon>
        <taxon>Kickxellomycotina</taxon>
        <taxon>Kickxellomycetes</taxon>
        <taxon>Kickxellales</taxon>
        <taxon>Kickxellaceae</taxon>
        <taxon>Coemansia</taxon>
    </lineage>
</organism>
<evidence type="ECO:0000313" key="7">
    <source>
        <dbReference type="Proteomes" id="UP001150907"/>
    </source>
</evidence>
<keyword evidence="4" id="KW-0539">Nucleus</keyword>
<dbReference type="PROSITE" id="PS50048">
    <property type="entry name" value="ZN2_CY6_FUNGAL_2"/>
    <property type="match status" value="1"/>
</dbReference>
<reference evidence="6" key="1">
    <citation type="submission" date="2022-07" db="EMBL/GenBank/DDBJ databases">
        <title>Phylogenomic reconstructions and comparative analyses of Kickxellomycotina fungi.</title>
        <authorList>
            <person name="Reynolds N.K."/>
            <person name="Stajich J.E."/>
            <person name="Barry K."/>
            <person name="Grigoriev I.V."/>
            <person name="Crous P."/>
            <person name="Smith M.E."/>
        </authorList>
    </citation>
    <scope>NUCLEOTIDE SEQUENCE</scope>
    <source>
        <strain evidence="6">IMI 214461</strain>
    </source>
</reference>
<dbReference type="PROSITE" id="PS00463">
    <property type="entry name" value="ZN2_CY6_FUNGAL_1"/>
    <property type="match status" value="1"/>
</dbReference>
<keyword evidence="3" id="KW-0804">Transcription</keyword>
<dbReference type="OrthoDB" id="4161332at2759"/>
<dbReference type="SUPFAM" id="SSF57701">
    <property type="entry name" value="Zn2/Cys6 DNA-binding domain"/>
    <property type="match status" value="1"/>
</dbReference>
<proteinExistence type="predicted"/>
<dbReference type="Proteomes" id="UP001150907">
    <property type="component" value="Unassembled WGS sequence"/>
</dbReference>
<evidence type="ECO:0000256" key="3">
    <source>
        <dbReference type="ARBA" id="ARBA00023163"/>
    </source>
</evidence>
<keyword evidence="7" id="KW-1185">Reference proteome</keyword>
<comment type="caution">
    <text evidence="6">The sequence shown here is derived from an EMBL/GenBank/DDBJ whole genome shotgun (WGS) entry which is preliminary data.</text>
</comment>
<dbReference type="GO" id="GO:0000435">
    <property type="term" value="P:positive regulation of transcription from RNA polymerase II promoter by galactose"/>
    <property type="evidence" value="ECO:0007669"/>
    <property type="project" value="TreeGrafter"/>
</dbReference>
<gene>
    <name evidence="6" type="ORF">H4R26_004621</name>
</gene>
<evidence type="ECO:0000256" key="2">
    <source>
        <dbReference type="ARBA" id="ARBA00023125"/>
    </source>
</evidence>
<evidence type="ECO:0000313" key="6">
    <source>
        <dbReference type="EMBL" id="KAJ2000434.1"/>
    </source>
</evidence>
<dbReference type="GO" id="GO:0008270">
    <property type="term" value="F:zinc ion binding"/>
    <property type="evidence" value="ECO:0007669"/>
    <property type="project" value="InterPro"/>
</dbReference>
<evidence type="ECO:0000256" key="4">
    <source>
        <dbReference type="ARBA" id="ARBA00023242"/>
    </source>
</evidence>
<accession>A0A9W8BAT1</accession>
<dbReference type="GO" id="GO:0000981">
    <property type="term" value="F:DNA-binding transcription factor activity, RNA polymerase II-specific"/>
    <property type="evidence" value="ECO:0007669"/>
    <property type="project" value="InterPro"/>
</dbReference>
<dbReference type="PANTHER" id="PTHR47424">
    <property type="entry name" value="REGULATORY PROTEIN GAL4"/>
    <property type="match status" value="1"/>
</dbReference>
<evidence type="ECO:0000256" key="1">
    <source>
        <dbReference type="ARBA" id="ARBA00023015"/>
    </source>
</evidence>
<name>A0A9W8BAT1_9FUNG</name>
<dbReference type="CDD" id="cd00067">
    <property type="entry name" value="GAL4"/>
    <property type="match status" value="1"/>
</dbReference>
<dbReference type="InterPro" id="IPR036864">
    <property type="entry name" value="Zn2-C6_fun-type_DNA-bd_sf"/>
</dbReference>
<dbReference type="InterPro" id="IPR001138">
    <property type="entry name" value="Zn2Cys6_DnaBD"/>
</dbReference>
<protein>
    <recommendedName>
        <fullName evidence="5">Zn(2)-C6 fungal-type domain-containing protein</fullName>
    </recommendedName>
</protein>
<dbReference type="GO" id="GO:0000978">
    <property type="term" value="F:RNA polymerase II cis-regulatory region sequence-specific DNA binding"/>
    <property type="evidence" value="ECO:0007669"/>
    <property type="project" value="TreeGrafter"/>
</dbReference>
<dbReference type="PANTHER" id="PTHR47424:SF3">
    <property type="entry name" value="REGULATORY PROTEIN GAL4"/>
    <property type="match status" value="1"/>
</dbReference>
<evidence type="ECO:0000259" key="5">
    <source>
        <dbReference type="PROSITE" id="PS50048"/>
    </source>
</evidence>
<dbReference type="InterPro" id="IPR051127">
    <property type="entry name" value="Fungal_SecMet_Regulators"/>
</dbReference>
<feature type="domain" description="Zn(2)-C6 fungal-type" evidence="5">
    <location>
        <begin position="10"/>
        <end position="40"/>
    </location>
</feature>
<dbReference type="Gene3D" id="4.10.240.10">
    <property type="entry name" value="Zn(2)-C6 fungal-type DNA-binding domain"/>
    <property type="match status" value="1"/>
</dbReference>
<dbReference type="Pfam" id="PF00172">
    <property type="entry name" value="Zn_clus"/>
    <property type="match status" value="1"/>
</dbReference>
<keyword evidence="2" id="KW-0238">DNA-binding</keyword>
<dbReference type="SMART" id="SM00066">
    <property type="entry name" value="GAL4"/>
    <property type="match status" value="1"/>
</dbReference>
<dbReference type="AlphaFoldDB" id="A0A9W8BAT1"/>
<keyword evidence="1" id="KW-0805">Transcription regulation</keyword>
<dbReference type="EMBL" id="JANBQF010000533">
    <property type="protein sequence ID" value="KAJ2000434.1"/>
    <property type="molecule type" value="Genomic_DNA"/>
</dbReference>
<dbReference type="GO" id="GO:0005634">
    <property type="term" value="C:nucleus"/>
    <property type="evidence" value="ECO:0007669"/>
    <property type="project" value="TreeGrafter"/>
</dbReference>
<sequence length="739" mass="80195">MSHKIPLLRSCERCRRRKQRCDGDQPACGRCQGHGAECRYRESGRFRKQRATTNTTPPPPSCASMMFQVLTPPPSAETAAMLDPVEILKTRELPDLAQGLPESVLQQMWKLVSSTPGDPTKNSAMANTQLEPNLELLRTPPTGGAHYPPCGEGSSNKETMVACAAVDRVSQTHGLGIGGNVLLGLLRASFVDSGMKIRTRQFWATLEADSAGDFAVLAHLAIATREAQLLGPTGISNTALTDTDDEGGRLLVAAEARCFAAARREWDAGCVAASTGAVFALLLLSEYGYQTGRHAILGEFAAAALATARQVPLRGTTRFPWSLSTAAGGCERGCDVEREHVLACFWSAWVRAFTAAQILQQPIDLDRGSLPDFPQHDMCHYTAAPTAVAGGAPGMVAFPARTACCHAPRHAYSAATWQCALRGAEMHNLAMAVRRGATPAAAYAHALRRWDRRLAAWRAAAWPPEWPQQMAALARKAQRLGHGDIDAEWLADIDAESSHPIAEEEVAGERSPPCRVVGAHVFDASRVSPADAWLAVVFVMYDMTRLSAHRAGRDLIPSGVDPLTRDLGRLRSRAESLDAVRSLQSTLGAVARLGFPPERLGMWVVLVLEQAVAELSERLARSLQQQADSLVAHDALRRLARLVRHLLALKHWTPALVVFTAVVKRFVKPSCVMAPPTEDPQQPPLSIQSPWPPAHVLTRLMRELHIDARTFCAFTMPVVYASAMATSPGMRMRIASLIT</sequence>